<evidence type="ECO:0000256" key="1">
    <source>
        <dbReference type="ARBA" id="ARBA00004141"/>
    </source>
</evidence>
<evidence type="ECO:0000256" key="2">
    <source>
        <dbReference type="ARBA" id="ARBA00022692"/>
    </source>
</evidence>
<feature type="transmembrane region" description="Helical" evidence="5">
    <location>
        <begin position="421"/>
        <end position="441"/>
    </location>
</feature>
<protein>
    <recommendedName>
        <fullName evidence="9">Major facilitator superfamily (MFS) profile domain-containing protein</fullName>
    </recommendedName>
</protein>
<keyword evidence="8" id="KW-1185">Reference proteome</keyword>
<dbReference type="Proteomes" id="UP001199106">
    <property type="component" value="Unassembled WGS sequence"/>
</dbReference>
<feature type="transmembrane region" description="Helical" evidence="5">
    <location>
        <begin position="329"/>
        <end position="351"/>
    </location>
</feature>
<feature type="transmembrane region" description="Helical" evidence="5">
    <location>
        <begin position="288"/>
        <end position="309"/>
    </location>
</feature>
<dbReference type="InterPro" id="IPR036259">
    <property type="entry name" value="MFS_trans_sf"/>
</dbReference>
<dbReference type="GO" id="GO:0016020">
    <property type="term" value="C:membrane"/>
    <property type="evidence" value="ECO:0007669"/>
    <property type="project" value="UniProtKB-SubCell"/>
</dbReference>
<feature type="transmembrane region" description="Helical" evidence="5">
    <location>
        <begin position="461"/>
        <end position="481"/>
    </location>
</feature>
<evidence type="ECO:0000313" key="7">
    <source>
        <dbReference type="EMBL" id="KAG9193148.1"/>
    </source>
</evidence>
<keyword evidence="4 5" id="KW-0472">Membrane</keyword>
<gene>
    <name evidence="7" type="ORF">G6011_03183</name>
</gene>
<proteinExistence type="predicted"/>
<evidence type="ECO:0000256" key="3">
    <source>
        <dbReference type="ARBA" id="ARBA00022989"/>
    </source>
</evidence>
<comment type="subcellular location">
    <subcellularLocation>
        <location evidence="1">Membrane</location>
        <topology evidence="1">Multi-pass membrane protein</topology>
    </subcellularLocation>
</comment>
<organism evidence="7 8">
    <name type="scientific">Alternaria panax</name>
    <dbReference type="NCBI Taxonomy" id="48097"/>
    <lineage>
        <taxon>Eukaryota</taxon>
        <taxon>Fungi</taxon>
        <taxon>Dikarya</taxon>
        <taxon>Ascomycota</taxon>
        <taxon>Pezizomycotina</taxon>
        <taxon>Dothideomycetes</taxon>
        <taxon>Pleosporomycetidae</taxon>
        <taxon>Pleosporales</taxon>
        <taxon>Pleosporineae</taxon>
        <taxon>Pleosporaceae</taxon>
        <taxon>Alternaria</taxon>
        <taxon>Alternaria sect. Panax</taxon>
    </lineage>
</organism>
<evidence type="ECO:0000313" key="8">
    <source>
        <dbReference type="Proteomes" id="UP001199106"/>
    </source>
</evidence>
<dbReference type="GO" id="GO:0022857">
    <property type="term" value="F:transmembrane transporter activity"/>
    <property type="evidence" value="ECO:0007669"/>
    <property type="project" value="TreeGrafter"/>
</dbReference>
<keyword evidence="2 5" id="KW-0812">Transmembrane</keyword>
<feature type="signal peptide" evidence="6">
    <location>
        <begin position="1"/>
        <end position="19"/>
    </location>
</feature>
<evidence type="ECO:0008006" key="9">
    <source>
        <dbReference type="Google" id="ProtNLM"/>
    </source>
</evidence>
<comment type="caution">
    <text evidence="7">The sequence shown here is derived from an EMBL/GenBank/DDBJ whole genome shotgun (WGS) entry which is preliminary data.</text>
</comment>
<feature type="transmembrane region" description="Helical" evidence="5">
    <location>
        <begin position="193"/>
        <end position="214"/>
    </location>
</feature>
<feature type="chain" id="PRO_5041974885" description="Major facilitator superfamily (MFS) profile domain-containing protein" evidence="6">
    <location>
        <begin position="20"/>
        <end position="495"/>
    </location>
</feature>
<keyword evidence="3 5" id="KW-1133">Transmembrane helix</keyword>
<name>A0AAD4NSC7_9PLEO</name>
<dbReference type="PANTHER" id="PTHR23507:SF1">
    <property type="entry name" value="FI18259P1-RELATED"/>
    <property type="match status" value="1"/>
</dbReference>
<feature type="transmembrane region" description="Helical" evidence="5">
    <location>
        <begin position="68"/>
        <end position="89"/>
    </location>
</feature>
<feature type="transmembrane region" description="Helical" evidence="5">
    <location>
        <begin position="101"/>
        <end position="121"/>
    </location>
</feature>
<dbReference type="EMBL" id="JAANER010000002">
    <property type="protein sequence ID" value="KAG9193148.1"/>
    <property type="molecule type" value="Genomic_DNA"/>
</dbReference>
<feature type="transmembrane region" description="Helical" evidence="5">
    <location>
        <begin position="388"/>
        <end position="409"/>
    </location>
</feature>
<reference evidence="7" key="1">
    <citation type="submission" date="2021-07" db="EMBL/GenBank/DDBJ databases">
        <title>Genome Resource of American Ginseng Black Spot Pathogen Alternaria panax.</title>
        <authorList>
            <person name="Qiu C."/>
            <person name="Wang W."/>
            <person name="Liu Z."/>
        </authorList>
    </citation>
    <scope>NUCLEOTIDE SEQUENCE</scope>
    <source>
        <strain evidence="7">BNCC115425</strain>
    </source>
</reference>
<feature type="transmembrane region" description="Helical" evidence="5">
    <location>
        <begin position="363"/>
        <end position="382"/>
    </location>
</feature>
<dbReference type="SUPFAM" id="SSF103473">
    <property type="entry name" value="MFS general substrate transporter"/>
    <property type="match status" value="1"/>
</dbReference>
<evidence type="ECO:0000256" key="6">
    <source>
        <dbReference type="SAM" id="SignalP"/>
    </source>
</evidence>
<keyword evidence="6" id="KW-0732">Signal</keyword>
<dbReference type="AlphaFoldDB" id="A0AAD4NSC7"/>
<dbReference type="Gene3D" id="1.20.1250.20">
    <property type="entry name" value="MFS general substrate transporter like domains"/>
    <property type="match status" value="1"/>
</dbReference>
<accession>A0AAD4NSC7</accession>
<dbReference type="PANTHER" id="PTHR23507">
    <property type="entry name" value="ZGC:174356"/>
    <property type="match status" value="1"/>
</dbReference>
<evidence type="ECO:0000256" key="5">
    <source>
        <dbReference type="SAM" id="Phobius"/>
    </source>
</evidence>
<feature type="transmembrane region" description="Helical" evidence="5">
    <location>
        <begin position="166"/>
        <end position="187"/>
    </location>
</feature>
<evidence type="ECO:0000256" key="4">
    <source>
        <dbReference type="ARBA" id="ARBA00023136"/>
    </source>
</evidence>
<sequence length="495" mass="54239">MPRIWPAVALLAATAVSNAMLRSARLFLAEQALCREYYAIHNPAIAAPDGRVDEQQCKLNVIQAELSMVIGVFEALTLLGGVLGTPLTMRLAPYIGLRKTIAINVFMMCCAASYSTIVALLPEVFNVRMIWLTGFFELVSGGAPARNALMYIHLAERVSPDALSGNLYRLSTLLMVMSFIGTSLGAILLATNQWLLCVLGVSFCVLGFLFVPLLQERSWIAALPPSTLVTSPYMPLMQCADAGSTTTDTVKSEPSRTWTRSLRMVLRTTRAEGYQSSQILVELLQDRVTLLSLLIYFCYETAIYIRAVLPQWASKSFAWTLAEVNAVTALQILINGGVLLSLPYLSKLFLLPRLSSQRMVDHWTIQTSLICNIIGVMMVSIAPTRWLYILALGVYNLGAALSDSLRSFVTASLKDERQVRKMYTAISMVEAMAGLAGTTLWSTTFAAGMQYGGIPLARTCFFAAASLFVLSLLMTTTLNTITSEKPRRSLNGSEV</sequence>